<accession>Q1ZKV4</accession>
<feature type="transmembrane region" description="Helical" evidence="5">
    <location>
        <begin position="171"/>
        <end position="191"/>
    </location>
</feature>
<evidence type="ECO:0000256" key="2">
    <source>
        <dbReference type="ARBA" id="ARBA00022692"/>
    </source>
</evidence>
<evidence type="ECO:0000313" key="6">
    <source>
        <dbReference type="EMBL" id="EAS62762.1"/>
    </source>
</evidence>
<dbReference type="GO" id="GO:1904680">
    <property type="term" value="F:peptide transmembrane transporter activity"/>
    <property type="evidence" value="ECO:0007669"/>
    <property type="project" value="InterPro"/>
</dbReference>
<evidence type="ECO:0000313" key="7">
    <source>
        <dbReference type="Proteomes" id="UP000001603"/>
    </source>
</evidence>
<keyword evidence="4 5" id="KW-0472">Membrane</keyword>
<dbReference type="NCBIfam" id="NF008306">
    <property type="entry name" value="PRK11098.1"/>
    <property type="match status" value="1"/>
</dbReference>
<evidence type="ECO:0000256" key="3">
    <source>
        <dbReference type="ARBA" id="ARBA00022989"/>
    </source>
</evidence>
<dbReference type="RefSeq" id="WP_005370758.1">
    <property type="nucleotide sequence ID" value="NZ_CH902601.1"/>
</dbReference>
<keyword evidence="3 5" id="KW-1133">Transmembrane helix</keyword>
<dbReference type="Proteomes" id="UP000001603">
    <property type="component" value="Unassembled WGS sequence"/>
</dbReference>
<dbReference type="InterPro" id="IPR050835">
    <property type="entry name" value="ABC_transporter_sub-D"/>
</dbReference>
<protein>
    <submittedName>
        <fullName evidence="6">Bacteroid development protein BacA</fullName>
    </submittedName>
</protein>
<organism evidence="6 7">
    <name type="scientific">Photobacterium angustum (strain S14 / CCUG 15956)</name>
    <name type="common">Vibrio sp. (strain S14 / CCUG 15956)</name>
    <dbReference type="NCBI Taxonomy" id="314292"/>
    <lineage>
        <taxon>Bacteria</taxon>
        <taxon>Pseudomonadati</taxon>
        <taxon>Pseudomonadota</taxon>
        <taxon>Gammaproteobacteria</taxon>
        <taxon>Vibrionales</taxon>
        <taxon>Vibrionaceae</taxon>
        <taxon>Photobacterium</taxon>
    </lineage>
</organism>
<feature type="transmembrane region" description="Helical" evidence="5">
    <location>
        <begin position="62"/>
        <end position="86"/>
    </location>
</feature>
<evidence type="ECO:0000256" key="1">
    <source>
        <dbReference type="ARBA" id="ARBA00022448"/>
    </source>
</evidence>
<dbReference type="AlphaFoldDB" id="Q1ZKV4"/>
<feature type="transmembrane region" description="Helical" evidence="5">
    <location>
        <begin position="259"/>
        <end position="280"/>
    </location>
</feature>
<gene>
    <name evidence="6" type="ORF">VAS14_18269</name>
</gene>
<keyword evidence="1" id="KW-0813">Transport</keyword>
<evidence type="ECO:0000256" key="4">
    <source>
        <dbReference type="ARBA" id="ARBA00023136"/>
    </source>
</evidence>
<dbReference type="GO" id="GO:0005886">
    <property type="term" value="C:plasma membrane"/>
    <property type="evidence" value="ECO:0007669"/>
    <property type="project" value="TreeGrafter"/>
</dbReference>
<evidence type="ECO:0000256" key="5">
    <source>
        <dbReference type="SAM" id="Phobius"/>
    </source>
</evidence>
<reference evidence="6 7" key="1">
    <citation type="journal article" date="2009" name="Proc. Natl. Acad. Sci. U.S.A.">
        <title>The genomic basis of trophic strategy in marine bacteria.</title>
        <authorList>
            <person name="Lauro F.M."/>
            <person name="McDougald D."/>
            <person name="Thomas T."/>
            <person name="Williams T.J."/>
            <person name="Egan S."/>
            <person name="Rice S."/>
            <person name="DeMaere M.Z."/>
            <person name="Ting L."/>
            <person name="Ertan H."/>
            <person name="Johnson J."/>
            <person name="Ferriera S."/>
            <person name="Lapidus A."/>
            <person name="Anderson I."/>
            <person name="Kyrpides N."/>
            <person name="Munk A.C."/>
            <person name="Detter C."/>
            <person name="Han C.S."/>
            <person name="Brown M.V."/>
            <person name="Robb F.T."/>
            <person name="Kjelleberg S."/>
            <person name="Cavicchioli R."/>
        </authorList>
    </citation>
    <scope>NUCLEOTIDE SEQUENCE [LARGE SCALE GENOMIC DNA]</scope>
    <source>
        <strain evidence="6 7">S14</strain>
    </source>
</reference>
<dbReference type="PANTHER" id="PTHR11384:SF59">
    <property type="entry name" value="LYSOSOMAL COBALAMIN TRANSPORTER ABCD4"/>
    <property type="match status" value="1"/>
</dbReference>
<dbReference type="HOGENOM" id="CLU_045533_0_0_6"/>
<dbReference type="GO" id="GO:0015833">
    <property type="term" value="P:peptide transport"/>
    <property type="evidence" value="ECO:0007669"/>
    <property type="project" value="InterPro"/>
</dbReference>
<feature type="transmembrane region" description="Helical" evidence="5">
    <location>
        <begin position="126"/>
        <end position="151"/>
    </location>
</feature>
<dbReference type="Pfam" id="PF05992">
    <property type="entry name" value="SbmA_BacA"/>
    <property type="match status" value="1"/>
</dbReference>
<dbReference type="PANTHER" id="PTHR11384">
    <property type="entry name" value="ATP-BINDING CASSETTE, SUB-FAMILY D MEMBER"/>
    <property type="match status" value="1"/>
</dbReference>
<dbReference type="OrthoDB" id="8233587at2"/>
<keyword evidence="2 5" id="KW-0812">Transmembrane</keyword>
<dbReference type="InterPro" id="IPR009248">
    <property type="entry name" value="SbmA_BacA"/>
</dbReference>
<dbReference type="EMBL" id="AAOJ01000014">
    <property type="protein sequence ID" value="EAS62762.1"/>
    <property type="molecule type" value="Genomic_DNA"/>
</dbReference>
<dbReference type="eggNOG" id="COG1133">
    <property type="taxonomic scope" value="Bacteria"/>
</dbReference>
<sequence>MFKSFFLDRRWFLWSILGSALILYGTWYLVQVTVEVNGWYGSFFDLLQKAMTTPNSVSLEEILAGCFEFLNIVSVYVFVVVFLEFFTKHYVFRWRTAMNDYYTSHWDKIRHIEGASQRVQEDTMRLAAILESLGVSFLRSVMILIAFLPLLWTLSENIKELPWIGPVDHSLVYLAIIISIFGTVLLAAVGFKLPGLEFNNQKVEAAYRKELVHGEDHQERAQPETLKELYSNVRKNYFTLFKHYLYFDVARFSYIQYTVILPFIAMAPAIVSGAITFGLFQQINNSFGKVEESFQYLVHSWKTIVELMSIYKRLKAFEIQINEAIAASEITIDEQI</sequence>
<proteinExistence type="predicted"/>
<feature type="transmembrane region" description="Helical" evidence="5">
    <location>
        <begin position="12"/>
        <end position="30"/>
    </location>
</feature>
<comment type="caution">
    <text evidence="6">The sequence shown here is derived from an EMBL/GenBank/DDBJ whole genome shotgun (WGS) entry which is preliminary data.</text>
</comment>
<dbReference type="NCBIfam" id="NF009036">
    <property type="entry name" value="PRK12369.1"/>
    <property type="match status" value="1"/>
</dbReference>
<name>Q1ZKV4_PHOAS</name>